<dbReference type="AlphaFoldDB" id="A0A554VRE7"/>
<feature type="transmembrane region" description="Helical" evidence="1">
    <location>
        <begin position="113"/>
        <end position="129"/>
    </location>
</feature>
<reference evidence="2 3" key="1">
    <citation type="submission" date="2019-07" db="EMBL/GenBank/DDBJ databases">
        <title>The draft genome sequence of Aquimarina algiphila M91.</title>
        <authorList>
            <person name="Meng X."/>
        </authorList>
    </citation>
    <scope>NUCLEOTIDE SEQUENCE [LARGE SCALE GENOMIC DNA]</scope>
    <source>
        <strain evidence="2 3">M91</strain>
    </source>
</reference>
<evidence type="ECO:0000313" key="3">
    <source>
        <dbReference type="Proteomes" id="UP000318833"/>
    </source>
</evidence>
<feature type="transmembrane region" description="Helical" evidence="1">
    <location>
        <begin position="53"/>
        <end position="77"/>
    </location>
</feature>
<keyword evidence="1" id="KW-0472">Membrane</keyword>
<name>A0A554VRE7_9FLAO</name>
<keyword evidence="3" id="KW-1185">Reference proteome</keyword>
<evidence type="ECO:0000313" key="2">
    <source>
        <dbReference type="EMBL" id="TSE11232.1"/>
    </source>
</evidence>
<proteinExistence type="predicted"/>
<dbReference type="Proteomes" id="UP000318833">
    <property type="component" value="Unassembled WGS sequence"/>
</dbReference>
<dbReference type="RefSeq" id="WP_143915160.1">
    <property type="nucleotide sequence ID" value="NZ_CANMIK010000032.1"/>
</dbReference>
<dbReference type="OrthoDB" id="1162797at2"/>
<dbReference type="EMBL" id="VLNR01000002">
    <property type="protein sequence ID" value="TSE11232.1"/>
    <property type="molecule type" value="Genomic_DNA"/>
</dbReference>
<organism evidence="2 3">
    <name type="scientific">Aquimarina algiphila</name>
    <dbReference type="NCBI Taxonomy" id="2047982"/>
    <lineage>
        <taxon>Bacteria</taxon>
        <taxon>Pseudomonadati</taxon>
        <taxon>Bacteroidota</taxon>
        <taxon>Flavobacteriia</taxon>
        <taxon>Flavobacteriales</taxon>
        <taxon>Flavobacteriaceae</taxon>
        <taxon>Aquimarina</taxon>
    </lineage>
</organism>
<feature type="transmembrane region" description="Helical" evidence="1">
    <location>
        <begin position="89"/>
        <end position="107"/>
    </location>
</feature>
<sequence length="130" mass="14544">MNAHLFIAGILCFILGLSHSIFGELLIFQHKKNNKKITPTIVKSDLKERHLRIIWATWHIASFFGWCVGAILIKIALKQTILNAELIEFIISSIAIAMFCSSFLVLFGTKGKHPGWVVFLVIGILTLLGI</sequence>
<evidence type="ECO:0000256" key="1">
    <source>
        <dbReference type="SAM" id="Phobius"/>
    </source>
</evidence>
<comment type="caution">
    <text evidence="2">The sequence shown here is derived from an EMBL/GenBank/DDBJ whole genome shotgun (WGS) entry which is preliminary data.</text>
</comment>
<keyword evidence="1" id="KW-1133">Transmembrane helix</keyword>
<gene>
    <name evidence="2" type="ORF">FOF46_00985</name>
</gene>
<keyword evidence="1" id="KW-0812">Transmembrane</keyword>
<accession>A0A554VRE7</accession>
<protein>
    <submittedName>
        <fullName evidence="2">Uncharacterized protein</fullName>
    </submittedName>
</protein>